<gene>
    <name evidence="1" type="ORF">FcAc13_06190</name>
</gene>
<protein>
    <submittedName>
        <fullName evidence="1">Uncharacterized protein</fullName>
    </submittedName>
</protein>
<sequence>MFEDLFLFFEKRYNREKNRLKDDYIINESIEKIYTNKYRKSEYCIYLCLPTLVEYEVDLFKYLNKNKYNHFFSIEDYEQLMFIILTTFDFDPQNKINNRLKFLSLKNLFYFNSLKRNKFIEFDMQKELFDNFLISHSSSEEYLKLFKLINNKIFYKNSDISVLTLNKLYFSFVKENKIYKKEKISLEDLIFTEKIIDKVLKCILGVEHLKNTIYLKHINSFFNLYYDDKEYIYQILDKSLDKYILSSWKNFNYNTSIFYGSENNDKIEYYQSPKKRYNRQEKLEAEYFIDMFIFYCINEVNDIDKVNKIIKSDFHKKHLFNIICCHPFFIYNKRKKDNLSVYLNNIII</sequence>
<dbReference type="RefSeq" id="WP_187755342.1">
    <property type="nucleotide sequence ID" value="NZ_JABURY010000015.1"/>
</dbReference>
<accession>A0ABR7QXE4</accession>
<evidence type="ECO:0000313" key="2">
    <source>
        <dbReference type="Proteomes" id="UP000651208"/>
    </source>
</evidence>
<organism evidence="1 2">
    <name type="scientific">Frischella japonica</name>
    <dbReference type="NCBI Taxonomy" id="2741544"/>
    <lineage>
        <taxon>Bacteria</taxon>
        <taxon>Pseudomonadati</taxon>
        <taxon>Pseudomonadota</taxon>
        <taxon>Gammaproteobacteria</taxon>
        <taxon>Orbales</taxon>
        <taxon>Orbaceae</taxon>
        <taxon>Frischella</taxon>
    </lineage>
</organism>
<evidence type="ECO:0000313" key="1">
    <source>
        <dbReference type="EMBL" id="MBC9130897.1"/>
    </source>
</evidence>
<comment type="caution">
    <text evidence="1">The sequence shown here is derived from an EMBL/GenBank/DDBJ whole genome shotgun (WGS) entry which is preliminary data.</text>
</comment>
<dbReference type="EMBL" id="JABURY010000015">
    <property type="protein sequence ID" value="MBC9130897.1"/>
    <property type="molecule type" value="Genomic_DNA"/>
</dbReference>
<proteinExistence type="predicted"/>
<reference evidence="1 2" key="1">
    <citation type="submission" date="2020-06" db="EMBL/GenBank/DDBJ databases">
        <title>Frischella cerana isolated from Apis cerana gut homogenate.</title>
        <authorList>
            <person name="Wolter L.A."/>
            <person name="Suenami S."/>
            <person name="Miyazaki R."/>
        </authorList>
    </citation>
    <scope>NUCLEOTIDE SEQUENCE [LARGE SCALE GENOMIC DNA]</scope>
    <source>
        <strain evidence="1 2">Ac13</strain>
    </source>
</reference>
<name>A0ABR7QXE4_9GAMM</name>
<keyword evidence="2" id="KW-1185">Reference proteome</keyword>
<dbReference type="Proteomes" id="UP000651208">
    <property type="component" value="Unassembled WGS sequence"/>
</dbReference>